<evidence type="ECO:0000313" key="2">
    <source>
        <dbReference type="EnsemblMetazoa" id="ACHR004208-PA"/>
    </source>
</evidence>
<dbReference type="PANTHER" id="PTHR12419:SF115">
    <property type="entry name" value="PROTEIN OVARIAN TUMOR LOCUS-RELATED"/>
    <property type="match status" value="1"/>
</dbReference>
<dbReference type="PANTHER" id="PTHR12419">
    <property type="entry name" value="OTU DOMAIN CONTAINING PROTEIN"/>
    <property type="match status" value="1"/>
</dbReference>
<dbReference type="PROSITE" id="PS50802">
    <property type="entry name" value="OTU"/>
    <property type="match status" value="1"/>
</dbReference>
<dbReference type="SUPFAM" id="SSF54001">
    <property type="entry name" value="Cysteine proteinases"/>
    <property type="match status" value="1"/>
</dbReference>
<dbReference type="Gene3D" id="3.90.70.80">
    <property type="match status" value="1"/>
</dbReference>
<evidence type="ECO:0000313" key="3">
    <source>
        <dbReference type="Proteomes" id="UP000075881"/>
    </source>
</evidence>
<dbReference type="VEuPathDB" id="VectorBase:ACHR004208"/>
<dbReference type="STRING" id="43041.A0A182K0C6"/>
<dbReference type="AlphaFoldDB" id="A0A182K0C6"/>
<dbReference type="EnsemblMetazoa" id="ACHR004208-RA">
    <property type="protein sequence ID" value="ACHR004208-PA"/>
    <property type="gene ID" value="ACHR004208"/>
</dbReference>
<accession>A0A182K0C6</accession>
<dbReference type="InterPro" id="IPR038765">
    <property type="entry name" value="Papain-like_cys_pep_sf"/>
</dbReference>
<reference evidence="3" key="1">
    <citation type="submission" date="2013-03" db="EMBL/GenBank/DDBJ databases">
        <title>The Genome Sequence of Anopheles christyi ACHKN1017.</title>
        <authorList>
            <consortium name="The Broad Institute Genomics Platform"/>
            <person name="Neafsey D.E."/>
            <person name="Besansky N."/>
            <person name="Walker B."/>
            <person name="Young S.K."/>
            <person name="Zeng Q."/>
            <person name="Gargeya S."/>
            <person name="Fitzgerald M."/>
            <person name="Haas B."/>
            <person name="Abouelleil A."/>
            <person name="Allen A.W."/>
            <person name="Alvarado L."/>
            <person name="Arachchi H.M."/>
            <person name="Berlin A.M."/>
            <person name="Chapman S.B."/>
            <person name="Gainer-Dewar J."/>
            <person name="Goldberg J."/>
            <person name="Griggs A."/>
            <person name="Gujja S."/>
            <person name="Hansen M."/>
            <person name="Howarth C."/>
            <person name="Imamovic A."/>
            <person name="Ireland A."/>
            <person name="Larimer J."/>
            <person name="McCowan C."/>
            <person name="Murphy C."/>
            <person name="Pearson M."/>
            <person name="Poon T.W."/>
            <person name="Priest M."/>
            <person name="Roberts A."/>
            <person name="Saif S."/>
            <person name="Shea T."/>
            <person name="Sisk P."/>
            <person name="Sykes S."/>
            <person name="Wortman J."/>
            <person name="Nusbaum C."/>
            <person name="Birren B."/>
        </authorList>
    </citation>
    <scope>NUCLEOTIDE SEQUENCE [LARGE SCALE GENOMIC DNA]</scope>
    <source>
        <strain evidence="3">ACHKN1017</strain>
    </source>
</reference>
<organism evidence="2 3">
    <name type="scientific">Anopheles christyi</name>
    <dbReference type="NCBI Taxonomy" id="43041"/>
    <lineage>
        <taxon>Eukaryota</taxon>
        <taxon>Metazoa</taxon>
        <taxon>Ecdysozoa</taxon>
        <taxon>Arthropoda</taxon>
        <taxon>Hexapoda</taxon>
        <taxon>Insecta</taxon>
        <taxon>Pterygota</taxon>
        <taxon>Neoptera</taxon>
        <taxon>Endopterygota</taxon>
        <taxon>Diptera</taxon>
        <taxon>Nematocera</taxon>
        <taxon>Culicoidea</taxon>
        <taxon>Culicidae</taxon>
        <taxon>Anophelinae</taxon>
        <taxon>Anopheles</taxon>
    </lineage>
</organism>
<evidence type="ECO:0000259" key="1">
    <source>
        <dbReference type="PROSITE" id="PS50802"/>
    </source>
</evidence>
<proteinExistence type="predicted"/>
<dbReference type="InterPro" id="IPR050704">
    <property type="entry name" value="Peptidase_C85-like"/>
</dbReference>
<dbReference type="Pfam" id="PF02338">
    <property type="entry name" value="OTU"/>
    <property type="match status" value="1"/>
</dbReference>
<dbReference type="Proteomes" id="UP000075881">
    <property type="component" value="Unassembled WGS sequence"/>
</dbReference>
<reference evidence="2" key="2">
    <citation type="submission" date="2020-05" db="UniProtKB">
        <authorList>
            <consortium name="EnsemblMetazoa"/>
        </authorList>
    </citation>
    <scope>IDENTIFICATION</scope>
    <source>
        <strain evidence="2">ACHKN1017</strain>
    </source>
</reference>
<feature type="domain" description="OTU" evidence="1">
    <location>
        <begin position="30"/>
        <end position="151"/>
    </location>
</feature>
<sequence>MCDNPAKRGFGFGCRETPDIYDKFLEQLGYYRKHTALDSSSLFRVVSEQQYDIQKYHDKVRKDCVVYMRSHKSKFVKEIKWGYETYLNNMTRPRTHGTLLELKALALLHKANVLLFEPFAEAKWFLNEASHEKVWKVFSGRDNHFDSVYSTDYMIQMAECQSIVYDILYTNVLGVPDVQYAVERMLHDPDDKKTDYGTDEVGNQVAITEDGRQLKLSMPSDTECVLIYSHLCHFHNYANFDAIQRFFAVHGSDEGYRVYIGPNVRQGAKKPNPLLADQNISCVRQLLNMGITPFPYKVAKALDRNIYRNVEFDVWHEMRMEKWNAFFSEVHYRSGERVRFSKNPFIEPGTVDDSSGTVPEQDLPAQQQQVNPFGITDSHLALAPFPMQQYYIPSPDQYGGINAVSVMDQSQLMYGDNSGQPPARVGGCAFHSVYPTAATPP</sequence>
<dbReference type="GO" id="GO:0061578">
    <property type="term" value="F:K63-linked deubiquitinase activity"/>
    <property type="evidence" value="ECO:0007669"/>
    <property type="project" value="TreeGrafter"/>
</dbReference>
<dbReference type="InterPro" id="IPR003323">
    <property type="entry name" value="OTU_dom"/>
</dbReference>
<name>A0A182K0C6_9DIPT</name>
<protein>
    <submittedName>
        <fullName evidence="2">OTU domain-containing protein</fullName>
    </submittedName>
</protein>
<keyword evidence="3" id="KW-1185">Reference proteome</keyword>